<dbReference type="AlphaFoldDB" id="A0A0A2SRZ2"/>
<proteinExistence type="predicted"/>
<protein>
    <submittedName>
        <fullName evidence="2">Uncharacterized protein</fullName>
    </submittedName>
</protein>
<feature type="region of interest" description="Disordered" evidence="1">
    <location>
        <begin position="90"/>
        <end position="114"/>
    </location>
</feature>
<accession>A0A0A2SRZ2</accession>
<dbReference type="RefSeq" id="WP_035890926.1">
    <property type="nucleotide sequence ID" value="NZ_JNCF01000061.1"/>
</dbReference>
<dbReference type="EMBL" id="JNCF01000061">
    <property type="protein sequence ID" value="KGP62496.1"/>
    <property type="molecule type" value="Genomic_DNA"/>
</dbReference>
<comment type="caution">
    <text evidence="2">The sequence shown here is derived from an EMBL/GenBank/DDBJ whole genome shotgun (WGS) entry which is preliminary data.</text>
</comment>
<dbReference type="OrthoDB" id="5653090at2"/>
<reference evidence="2 3" key="1">
    <citation type="submission" date="2014-05" db="EMBL/GenBank/DDBJ databases">
        <authorList>
            <person name="Rizzardi K."/>
            <person name="Winiecka-Krusnell J."/>
            <person name="Ramliden M."/>
            <person name="Alm E."/>
            <person name="Andersson S."/>
            <person name="Byfors S."/>
        </authorList>
    </citation>
    <scope>NUCLEOTIDE SEQUENCE [LARGE SCALE GENOMIC DNA]</scope>
    <source>
        <strain evidence="2 3">LEGN</strain>
    </source>
</reference>
<name>A0A0A2SRZ2_9GAMM</name>
<feature type="compositionally biased region" description="Basic and acidic residues" evidence="1">
    <location>
        <begin position="41"/>
        <end position="52"/>
    </location>
</feature>
<dbReference type="Proteomes" id="UP000054422">
    <property type="component" value="Unassembled WGS sequence"/>
</dbReference>
<keyword evidence="3" id="KW-1185">Reference proteome</keyword>
<sequence>MRDKYGNDAETIINNPSDIPKGIVEKRKAELLLAKLNESENNRETQEIKLETTHSALTHPTLDRPKINHRLPSFFNYRIPVDILVSLSKDENKAEDNPDQQSPRDGSCGQVAGC</sequence>
<evidence type="ECO:0000313" key="3">
    <source>
        <dbReference type="Proteomes" id="UP000054422"/>
    </source>
</evidence>
<gene>
    <name evidence="2" type="ORF">EP47_06210</name>
</gene>
<feature type="region of interest" description="Disordered" evidence="1">
    <location>
        <begin position="41"/>
        <end position="65"/>
    </location>
</feature>
<organism evidence="2 3">
    <name type="scientific">Legionella norrlandica</name>
    <dbReference type="NCBI Taxonomy" id="1498499"/>
    <lineage>
        <taxon>Bacteria</taxon>
        <taxon>Pseudomonadati</taxon>
        <taxon>Pseudomonadota</taxon>
        <taxon>Gammaproteobacteria</taxon>
        <taxon>Legionellales</taxon>
        <taxon>Legionellaceae</taxon>
        <taxon>Legionella</taxon>
    </lineage>
</organism>
<evidence type="ECO:0000256" key="1">
    <source>
        <dbReference type="SAM" id="MobiDB-lite"/>
    </source>
</evidence>
<evidence type="ECO:0000313" key="2">
    <source>
        <dbReference type="EMBL" id="KGP62496.1"/>
    </source>
</evidence>